<dbReference type="InterPro" id="IPR001314">
    <property type="entry name" value="Peptidase_S1A"/>
</dbReference>
<protein>
    <recommendedName>
        <fullName evidence="8">Peptidase S1 domain-containing protein</fullName>
    </recommendedName>
</protein>
<dbReference type="InterPro" id="IPR050430">
    <property type="entry name" value="Peptidase_S1"/>
</dbReference>
<sequence length="312" mass="33769">MWKYLLLILTWDAVDSSATRHAFFRKLDDGSGGGQEKGGRRVYGGSVAALAEFPAACALLDRYWGPRCSATVLAPHWALTAAHCVTRRLAYVKYNTRRPNSPEGDVTPVQYLYRHPKYEVRQTDEGQGLDVTVLHNDVGLVRTRNEMRLSAALAMDVLSGMSLYSPSELYNKEVTVLGFGRSERSALGEELFSVQLTAASCERIGWEPCICGLAPRAARAVCSGDSGGPVLYEGVQVGVTSMGPVECSTARPPPAGATSVFTWLQPSAALLNATLTGADAALRMSIISRAPRSRSTFIPHMLLLIFIVFGIV</sequence>
<accession>A0A821RH75</accession>
<evidence type="ECO:0000256" key="5">
    <source>
        <dbReference type="ARBA" id="ARBA00023157"/>
    </source>
</evidence>
<dbReference type="SMART" id="SM00020">
    <property type="entry name" value="Tryp_SPc"/>
    <property type="match status" value="1"/>
</dbReference>
<dbReference type="InterPro" id="IPR033116">
    <property type="entry name" value="TRYPSIN_SER"/>
</dbReference>
<keyword evidence="7" id="KW-0732">Signal</keyword>
<evidence type="ECO:0000256" key="7">
    <source>
        <dbReference type="SAM" id="SignalP"/>
    </source>
</evidence>
<name>A0A821RH75_9NEOP</name>
<dbReference type="Pfam" id="PF00089">
    <property type="entry name" value="Trypsin"/>
    <property type="match status" value="1"/>
</dbReference>
<keyword evidence="4 6" id="KW-0720">Serine protease</keyword>
<keyword evidence="5" id="KW-1015">Disulfide bond</keyword>
<evidence type="ECO:0000256" key="2">
    <source>
        <dbReference type="ARBA" id="ARBA00022670"/>
    </source>
</evidence>
<comment type="similarity">
    <text evidence="1">Belongs to the peptidase S1 family.</text>
</comment>
<evidence type="ECO:0000256" key="4">
    <source>
        <dbReference type="ARBA" id="ARBA00022825"/>
    </source>
</evidence>
<dbReference type="GO" id="GO:0006508">
    <property type="term" value="P:proteolysis"/>
    <property type="evidence" value="ECO:0007669"/>
    <property type="project" value="UniProtKB-KW"/>
</dbReference>
<evidence type="ECO:0000256" key="1">
    <source>
        <dbReference type="ARBA" id="ARBA00007664"/>
    </source>
</evidence>
<keyword evidence="3 6" id="KW-0378">Hydrolase</keyword>
<dbReference type="GO" id="GO:0004252">
    <property type="term" value="F:serine-type endopeptidase activity"/>
    <property type="evidence" value="ECO:0007669"/>
    <property type="project" value="InterPro"/>
</dbReference>
<keyword evidence="2 6" id="KW-0645">Protease</keyword>
<feature type="chain" id="PRO_5032794671" description="Peptidase S1 domain-containing protein" evidence="7">
    <location>
        <begin position="17"/>
        <end position="312"/>
    </location>
</feature>
<dbReference type="PANTHER" id="PTHR24276">
    <property type="entry name" value="POLYSERASE-RELATED"/>
    <property type="match status" value="1"/>
</dbReference>
<dbReference type="OrthoDB" id="7475587at2759"/>
<reference evidence="9" key="1">
    <citation type="submission" date="2021-02" db="EMBL/GenBank/DDBJ databases">
        <authorList>
            <person name="Steward A R."/>
        </authorList>
    </citation>
    <scope>NUCLEOTIDE SEQUENCE</scope>
</reference>
<dbReference type="PROSITE" id="PS00135">
    <property type="entry name" value="TRYPSIN_SER"/>
    <property type="match status" value="1"/>
</dbReference>
<keyword evidence="10" id="KW-1185">Reference proteome</keyword>
<dbReference type="PRINTS" id="PR00722">
    <property type="entry name" value="CHYMOTRYPSIN"/>
</dbReference>
<dbReference type="SUPFAM" id="SSF50494">
    <property type="entry name" value="Trypsin-like serine proteases"/>
    <property type="match status" value="1"/>
</dbReference>
<dbReference type="InterPro" id="IPR009003">
    <property type="entry name" value="Peptidase_S1_PA"/>
</dbReference>
<dbReference type="Gene3D" id="2.40.10.10">
    <property type="entry name" value="Trypsin-like serine proteases"/>
    <property type="match status" value="1"/>
</dbReference>
<evidence type="ECO:0000256" key="6">
    <source>
        <dbReference type="RuleBase" id="RU363034"/>
    </source>
</evidence>
<feature type="signal peptide" evidence="7">
    <location>
        <begin position="1"/>
        <end position="16"/>
    </location>
</feature>
<dbReference type="AlphaFoldDB" id="A0A821RH75"/>
<dbReference type="PANTHER" id="PTHR24276:SF91">
    <property type="entry name" value="AT26814P-RELATED"/>
    <property type="match status" value="1"/>
</dbReference>
<evidence type="ECO:0000256" key="3">
    <source>
        <dbReference type="ARBA" id="ARBA00022801"/>
    </source>
</evidence>
<gene>
    <name evidence="9" type="ORF">PMACD_LOCUS5906</name>
</gene>
<feature type="domain" description="Peptidase S1" evidence="8">
    <location>
        <begin position="42"/>
        <end position="269"/>
    </location>
</feature>
<dbReference type="Proteomes" id="UP000663880">
    <property type="component" value="Unassembled WGS sequence"/>
</dbReference>
<dbReference type="InterPro" id="IPR043504">
    <property type="entry name" value="Peptidase_S1_PA_chymotrypsin"/>
</dbReference>
<proteinExistence type="inferred from homology"/>
<evidence type="ECO:0000313" key="9">
    <source>
        <dbReference type="EMBL" id="CAF4838399.1"/>
    </source>
</evidence>
<evidence type="ECO:0000313" key="10">
    <source>
        <dbReference type="Proteomes" id="UP000663880"/>
    </source>
</evidence>
<organism evidence="9 10">
    <name type="scientific">Pieris macdunnoughi</name>
    <dbReference type="NCBI Taxonomy" id="345717"/>
    <lineage>
        <taxon>Eukaryota</taxon>
        <taxon>Metazoa</taxon>
        <taxon>Ecdysozoa</taxon>
        <taxon>Arthropoda</taxon>
        <taxon>Hexapoda</taxon>
        <taxon>Insecta</taxon>
        <taxon>Pterygota</taxon>
        <taxon>Neoptera</taxon>
        <taxon>Endopterygota</taxon>
        <taxon>Lepidoptera</taxon>
        <taxon>Glossata</taxon>
        <taxon>Ditrysia</taxon>
        <taxon>Papilionoidea</taxon>
        <taxon>Pieridae</taxon>
        <taxon>Pierinae</taxon>
        <taxon>Pieris</taxon>
    </lineage>
</organism>
<evidence type="ECO:0000259" key="8">
    <source>
        <dbReference type="PROSITE" id="PS50240"/>
    </source>
</evidence>
<dbReference type="InterPro" id="IPR018114">
    <property type="entry name" value="TRYPSIN_HIS"/>
</dbReference>
<dbReference type="PROSITE" id="PS50240">
    <property type="entry name" value="TRYPSIN_DOM"/>
    <property type="match status" value="1"/>
</dbReference>
<comment type="caution">
    <text evidence="9">The sequence shown here is derived from an EMBL/GenBank/DDBJ whole genome shotgun (WGS) entry which is preliminary data.</text>
</comment>
<dbReference type="PROSITE" id="PS00134">
    <property type="entry name" value="TRYPSIN_HIS"/>
    <property type="match status" value="1"/>
</dbReference>
<dbReference type="EMBL" id="CAJOBZ010000012">
    <property type="protein sequence ID" value="CAF4838399.1"/>
    <property type="molecule type" value="Genomic_DNA"/>
</dbReference>
<dbReference type="InterPro" id="IPR001254">
    <property type="entry name" value="Trypsin_dom"/>
</dbReference>